<feature type="transmembrane region" description="Helical" evidence="1">
    <location>
        <begin position="142"/>
        <end position="163"/>
    </location>
</feature>
<organism evidence="2 3">
    <name type="scientific">Steinernema carpocapsae</name>
    <name type="common">Entomopathogenic nematode</name>
    <dbReference type="NCBI Taxonomy" id="34508"/>
    <lineage>
        <taxon>Eukaryota</taxon>
        <taxon>Metazoa</taxon>
        <taxon>Ecdysozoa</taxon>
        <taxon>Nematoda</taxon>
        <taxon>Chromadorea</taxon>
        <taxon>Rhabditida</taxon>
        <taxon>Tylenchina</taxon>
        <taxon>Panagrolaimomorpha</taxon>
        <taxon>Strongyloidoidea</taxon>
        <taxon>Steinernematidae</taxon>
        <taxon>Steinernema</taxon>
    </lineage>
</organism>
<evidence type="ECO:0008006" key="4">
    <source>
        <dbReference type="Google" id="ProtNLM"/>
    </source>
</evidence>
<evidence type="ECO:0000313" key="2">
    <source>
        <dbReference type="EMBL" id="TKR82796.1"/>
    </source>
</evidence>
<protein>
    <recommendedName>
        <fullName evidence="4">7TM GPCR serpentine receptor class x (Srx) domain-containing protein</fullName>
    </recommendedName>
</protein>
<keyword evidence="1" id="KW-0472">Membrane</keyword>
<gene>
    <name evidence="2" type="ORF">L596_016475</name>
</gene>
<keyword evidence="3" id="KW-1185">Reference proteome</keyword>
<feature type="transmembrane region" description="Helical" evidence="1">
    <location>
        <begin position="78"/>
        <end position="99"/>
    </location>
</feature>
<dbReference type="EMBL" id="AZBU02000004">
    <property type="protein sequence ID" value="TKR82796.1"/>
    <property type="molecule type" value="Genomic_DNA"/>
</dbReference>
<dbReference type="AlphaFoldDB" id="A0A4U5NIV7"/>
<reference evidence="2 3" key="2">
    <citation type="journal article" date="2019" name="G3 (Bethesda)">
        <title>Hybrid Assembly of the Genome of the Entomopathogenic Nematode Steinernema carpocapsae Identifies the X-Chromosome.</title>
        <authorList>
            <person name="Serra L."/>
            <person name="Macchietto M."/>
            <person name="Macias-Munoz A."/>
            <person name="McGill C.J."/>
            <person name="Rodriguez I.M."/>
            <person name="Rodriguez B."/>
            <person name="Murad R."/>
            <person name="Mortazavi A."/>
        </authorList>
    </citation>
    <scope>NUCLEOTIDE SEQUENCE [LARGE SCALE GENOMIC DNA]</scope>
    <source>
        <strain evidence="2 3">ALL</strain>
    </source>
</reference>
<feature type="transmembrane region" description="Helical" evidence="1">
    <location>
        <begin position="43"/>
        <end position="66"/>
    </location>
</feature>
<comment type="caution">
    <text evidence="2">The sequence shown here is derived from an EMBL/GenBank/DDBJ whole genome shotgun (WGS) entry which is preliminary data.</text>
</comment>
<reference evidence="2 3" key="1">
    <citation type="journal article" date="2015" name="Genome Biol.">
        <title>Comparative genomics of Steinernema reveals deeply conserved gene regulatory networks.</title>
        <authorList>
            <person name="Dillman A.R."/>
            <person name="Macchietto M."/>
            <person name="Porter C.F."/>
            <person name="Rogers A."/>
            <person name="Williams B."/>
            <person name="Antoshechkin I."/>
            <person name="Lee M.M."/>
            <person name="Goodwin Z."/>
            <person name="Lu X."/>
            <person name="Lewis E.E."/>
            <person name="Goodrich-Blair H."/>
            <person name="Stock S.P."/>
            <person name="Adams B.J."/>
            <person name="Sternberg P.W."/>
            <person name="Mortazavi A."/>
        </authorList>
    </citation>
    <scope>NUCLEOTIDE SEQUENCE [LARGE SCALE GENOMIC DNA]</scope>
    <source>
        <strain evidence="2 3">ALL</strain>
    </source>
</reference>
<evidence type="ECO:0000313" key="3">
    <source>
        <dbReference type="Proteomes" id="UP000298663"/>
    </source>
</evidence>
<evidence type="ECO:0000256" key="1">
    <source>
        <dbReference type="SAM" id="Phobius"/>
    </source>
</evidence>
<dbReference type="Proteomes" id="UP000298663">
    <property type="component" value="Unassembled WGS sequence"/>
</dbReference>
<keyword evidence="1" id="KW-1133">Transmembrane helix</keyword>
<keyword evidence="1" id="KW-0812">Transmembrane</keyword>
<accession>A0A4U5NIV7</accession>
<name>A0A4U5NIV7_STECR</name>
<sequence length="189" mass="21471">MLDRFAVGCVFFFLVSPGFICAAFTLRIIHRTPGLEILAVYRIIYQLVLVEFTLLTCHLLTTVMTFMNSDYGFWPTKIIGGLTLSLDICAFLLNFVLAFNRFYVYWTEGSSTSMIYKFDSLAWVNITPTSSLMEFTLQVEKILALGSIALELLCYVGIFSLVLKKRLLTSKSIMFSHVSTVRSIYVSPF</sequence>
<proteinExistence type="predicted"/>